<comment type="caution">
    <text evidence="2">The sequence shown here is derived from an EMBL/GenBank/DDBJ whole genome shotgun (WGS) entry which is preliminary data.</text>
</comment>
<proteinExistence type="predicted"/>
<gene>
    <name evidence="2" type="ORF">MHI_LOCUS750686</name>
</gene>
<name>A0A6V7HBI8_9HYME</name>
<feature type="non-terminal residue" evidence="2">
    <location>
        <position position="89"/>
    </location>
</feature>
<accession>A0A6V7HBI8</accession>
<sequence>LYGGFYADTEPTTMSSCVGSGSGVSDDRRRGSRRKRSWSACGNQRRMLSATTRYYREWFCRGISERVVLYATEGCYTTRTMIRRTSWWK</sequence>
<evidence type="ECO:0000256" key="1">
    <source>
        <dbReference type="SAM" id="MobiDB-lite"/>
    </source>
</evidence>
<protein>
    <submittedName>
        <fullName evidence="2">Uncharacterized protein</fullName>
    </submittedName>
</protein>
<dbReference type="Proteomes" id="UP000752696">
    <property type="component" value="Unassembled WGS sequence"/>
</dbReference>
<dbReference type="EMBL" id="CAJDYZ010010207">
    <property type="protein sequence ID" value="CAD1477745.1"/>
    <property type="molecule type" value="Genomic_DNA"/>
</dbReference>
<feature type="region of interest" description="Disordered" evidence="1">
    <location>
        <begin position="1"/>
        <end position="37"/>
    </location>
</feature>
<dbReference type="AlphaFoldDB" id="A0A6V7HBI8"/>
<evidence type="ECO:0000313" key="3">
    <source>
        <dbReference type="Proteomes" id="UP000752696"/>
    </source>
</evidence>
<keyword evidence="3" id="KW-1185">Reference proteome</keyword>
<feature type="non-terminal residue" evidence="2">
    <location>
        <position position="1"/>
    </location>
</feature>
<reference evidence="2" key="1">
    <citation type="submission" date="2020-07" db="EMBL/GenBank/DDBJ databases">
        <authorList>
            <person name="Nazaruddin N."/>
        </authorList>
    </citation>
    <scope>NUCLEOTIDE SEQUENCE</scope>
</reference>
<evidence type="ECO:0000313" key="2">
    <source>
        <dbReference type="EMBL" id="CAD1477745.1"/>
    </source>
</evidence>
<organism evidence="2 3">
    <name type="scientific">Heterotrigona itama</name>
    <dbReference type="NCBI Taxonomy" id="395501"/>
    <lineage>
        <taxon>Eukaryota</taxon>
        <taxon>Metazoa</taxon>
        <taxon>Ecdysozoa</taxon>
        <taxon>Arthropoda</taxon>
        <taxon>Hexapoda</taxon>
        <taxon>Insecta</taxon>
        <taxon>Pterygota</taxon>
        <taxon>Neoptera</taxon>
        <taxon>Endopterygota</taxon>
        <taxon>Hymenoptera</taxon>
        <taxon>Apocrita</taxon>
        <taxon>Aculeata</taxon>
        <taxon>Apoidea</taxon>
        <taxon>Anthophila</taxon>
        <taxon>Apidae</taxon>
        <taxon>Heterotrigona</taxon>
    </lineage>
</organism>